<keyword evidence="2" id="KW-1185">Reference proteome</keyword>
<dbReference type="KEGG" id="gaz:Pan241w_13420"/>
<evidence type="ECO:0000313" key="1">
    <source>
        <dbReference type="EMBL" id="QDT41282.1"/>
    </source>
</evidence>
<reference evidence="1 2" key="1">
    <citation type="submission" date="2019-02" db="EMBL/GenBank/DDBJ databases">
        <title>Deep-cultivation of Planctomycetes and their phenomic and genomic characterization uncovers novel biology.</title>
        <authorList>
            <person name="Wiegand S."/>
            <person name="Jogler M."/>
            <person name="Boedeker C."/>
            <person name="Pinto D."/>
            <person name="Vollmers J."/>
            <person name="Rivas-Marin E."/>
            <person name="Kohn T."/>
            <person name="Peeters S.H."/>
            <person name="Heuer A."/>
            <person name="Rast P."/>
            <person name="Oberbeckmann S."/>
            <person name="Bunk B."/>
            <person name="Jeske O."/>
            <person name="Meyerdierks A."/>
            <person name="Storesund J.E."/>
            <person name="Kallscheuer N."/>
            <person name="Luecker S."/>
            <person name="Lage O.M."/>
            <person name="Pohl T."/>
            <person name="Merkel B.J."/>
            <person name="Hornburger P."/>
            <person name="Mueller R.-W."/>
            <person name="Bruemmer F."/>
            <person name="Labrenz M."/>
            <person name="Spormann A.M."/>
            <person name="Op den Camp H."/>
            <person name="Overmann J."/>
            <person name="Amann R."/>
            <person name="Jetten M.S.M."/>
            <person name="Mascher T."/>
            <person name="Medema M.H."/>
            <person name="Devos D.P."/>
            <person name="Kaster A.-K."/>
            <person name="Ovreas L."/>
            <person name="Rohde M."/>
            <person name="Galperin M.Y."/>
            <person name="Jogler C."/>
        </authorList>
    </citation>
    <scope>NUCLEOTIDE SEQUENCE [LARGE SCALE GENOMIC DNA]</scope>
    <source>
        <strain evidence="1 2">Pan241w</strain>
    </source>
</reference>
<dbReference type="EMBL" id="CP036269">
    <property type="protein sequence ID" value="QDT41282.1"/>
    <property type="molecule type" value="Genomic_DNA"/>
</dbReference>
<gene>
    <name evidence="1" type="ORF">Pan241w_13420</name>
</gene>
<organism evidence="1 2">
    <name type="scientific">Gimesia alba</name>
    <dbReference type="NCBI Taxonomy" id="2527973"/>
    <lineage>
        <taxon>Bacteria</taxon>
        <taxon>Pseudomonadati</taxon>
        <taxon>Planctomycetota</taxon>
        <taxon>Planctomycetia</taxon>
        <taxon>Planctomycetales</taxon>
        <taxon>Planctomycetaceae</taxon>
        <taxon>Gimesia</taxon>
    </lineage>
</organism>
<sequence>MVESLKTGFLLNTIEVSCFEGDQSLNIMKKLAKCSFSTTFPHGWHSFCGNCMCYQ</sequence>
<dbReference type="AlphaFoldDB" id="A0A517RBN5"/>
<dbReference type="Proteomes" id="UP000317171">
    <property type="component" value="Chromosome"/>
</dbReference>
<name>A0A517RBN5_9PLAN</name>
<accession>A0A517RBN5</accession>
<proteinExistence type="predicted"/>
<protein>
    <submittedName>
        <fullName evidence="1">Uncharacterized protein</fullName>
    </submittedName>
</protein>
<evidence type="ECO:0000313" key="2">
    <source>
        <dbReference type="Proteomes" id="UP000317171"/>
    </source>
</evidence>